<feature type="region of interest" description="Disordered" evidence="1">
    <location>
        <begin position="71"/>
        <end position="108"/>
    </location>
</feature>
<evidence type="ECO:0000313" key="2">
    <source>
        <dbReference type="EMBL" id="MCD7464929.1"/>
    </source>
</evidence>
<accession>A0ABS8T1P1</accession>
<proteinExistence type="predicted"/>
<dbReference type="Proteomes" id="UP000823775">
    <property type="component" value="Unassembled WGS sequence"/>
</dbReference>
<sequence length="187" mass="21582">MPSSLREPPIGLQIYPVHLGIQSELETHLGIANIKHELPASFRSQSMYLGVNLTLASHPVKLPYHSMRRRSFTDPESGNLHSIMSTSRQPHKGKESMSNSNTPSLSSKEAQRIMLNLFGLARMEKYYVSFKEKRSIHTKAHFEVESFKNAFPDIYYQIGMRDWGPFTIYVDPYFSELVWEFYASYKA</sequence>
<evidence type="ECO:0000313" key="3">
    <source>
        <dbReference type="Proteomes" id="UP000823775"/>
    </source>
</evidence>
<comment type="caution">
    <text evidence="2">The sequence shown here is derived from an EMBL/GenBank/DDBJ whole genome shotgun (WGS) entry which is preliminary data.</text>
</comment>
<evidence type="ECO:0000256" key="1">
    <source>
        <dbReference type="SAM" id="MobiDB-lite"/>
    </source>
</evidence>
<feature type="compositionally biased region" description="Low complexity" evidence="1">
    <location>
        <begin position="96"/>
        <end position="107"/>
    </location>
</feature>
<feature type="compositionally biased region" description="Polar residues" evidence="1">
    <location>
        <begin position="74"/>
        <end position="88"/>
    </location>
</feature>
<reference evidence="2 3" key="1">
    <citation type="journal article" date="2021" name="BMC Genomics">
        <title>Datura genome reveals duplications of psychoactive alkaloid biosynthetic genes and high mutation rate following tissue culture.</title>
        <authorList>
            <person name="Rajewski A."/>
            <person name="Carter-House D."/>
            <person name="Stajich J."/>
            <person name="Litt A."/>
        </authorList>
    </citation>
    <scope>NUCLEOTIDE SEQUENCE [LARGE SCALE GENOMIC DNA]</scope>
    <source>
        <strain evidence="2">AR-01</strain>
    </source>
</reference>
<dbReference type="EMBL" id="JACEIK010001004">
    <property type="protein sequence ID" value="MCD7464929.1"/>
    <property type="molecule type" value="Genomic_DNA"/>
</dbReference>
<gene>
    <name evidence="2" type="ORF">HAX54_000230</name>
</gene>
<organism evidence="2 3">
    <name type="scientific">Datura stramonium</name>
    <name type="common">Jimsonweed</name>
    <name type="synonym">Common thornapple</name>
    <dbReference type="NCBI Taxonomy" id="4076"/>
    <lineage>
        <taxon>Eukaryota</taxon>
        <taxon>Viridiplantae</taxon>
        <taxon>Streptophyta</taxon>
        <taxon>Embryophyta</taxon>
        <taxon>Tracheophyta</taxon>
        <taxon>Spermatophyta</taxon>
        <taxon>Magnoliopsida</taxon>
        <taxon>eudicotyledons</taxon>
        <taxon>Gunneridae</taxon>
        <taxon>Pentapetalae</taxon>
        <taxon>asterids</taxon>
        <taxon>lamiids</taxon>
        <taxon>Solanales</taxon>
        <taxon>Solanaceae</taxon>
        <taxon>Solanoideae</taxon>
        <taxon>Datureae</taxon>
        <taxon>Datura</taxon>
    </lineage>
</organism>
<keyword evidence="3" id="KW-1185">Reference proteome</keyword>
<name>A0ABS8T1P1_DATST</name>
<protein>
    <submittedName>
        <fullName evidence="2">Uncharacterized protein</fullName>
    </submittedName>
</protein>